<organism evidence="1 2">
    <name type="scientific">Pyropia yezoensis</name>
    <name type="common">Susabi-nori</name>
    <name type="synonym">Porphyra yezoensis</name>
    <dbReference type="NCBI Taxonomy" id="2788"/>
    <lineage>
        <taxon>Eukaryota</taxon>
        <taxon>Rhodophyta</taxon>
        <taxon>Bangiophyceae</taxon>
        <taxon>Bangiales</taxon>
        <taxon>Bangiaceae</taxon>
        <taxon>Pyropia</taxon>
    </lineage>
</organism>
<protein>
    <submittedName>
        <fullName evidence="1">Uncharacterized protein</fullName>
    </submittedName>
</protein>
<dbReference type="Proteomes" id="UP000798662">
    <property type="component" value="Chromosome 1"/>
</dbReference>
<gene>
    <name evidence="1" type="ORF">I4F81_003782</name>
</gene>
<accession>A0ACC3BUG4</accession>
<dbReference type="EMBL" id="CM020618">
    <property type="protein sequence ID" value="KAK1861198.1"/>
    <property type="molecule type" value="Genomic_DNA"/>
</dbReference>
<keyword evidence="2" id="KW-1185">Reference proteome</keyword>
<reference evidence="1" key="1">
    <citation type="submission" date="2019-11" db="EMBL/GenBank/DDBJ databases">
        <title>Nori genome reveals adaptations in red seaweeds to the harsh intertidal environment.</title>
        <authorList>
            <person name="Wang D."/>
            <person name="Mao Y."/>
        </authorList>
    </citation>
    <scope>NUCLEOTIDE SEQUENCE</scope>
    <source>
        <tissue evidence="1">Gametophyte</tissue>
    </source>
</reference>
<evidence type="ECO:0000313" key="1">
    <source>
        <dbReference type="EMBL" id="KAK1861198.1"/>
    </source>
</evidence>
<name>A0ACC3BUG4_PYRYE</name>
<evidence type="ECO:0000313" key="2">
    <source>
        <dbReference type="Proteomes" id="UP000798662"/>
    </source>
</evidence>
<sequence length="820" mass="87100">MVLSSSPPPPVPLVPLVTRCSSPLPDHHQPAGRVGQSSRIAVAGAILTLMASPAPLGTPPPLHLPVLSLGPKNGKRTLTAERVLESLVIPCYPQTSQSDSSGVLTMVPVVSVEKSVNPKSFIAYKCPSGQSRTFRSVLSPQFGFCSYNWVEYPCSGVESCDLVPNRVLAMPHLSVRGGQQDIYATYEKLFAEANGATDGANAEQQALSRAWDKYATVVVPFDERDCPNSVCAALPRPPPGKLVSLTATGHTFLGCASYTASNRVGHKNSSLANVTNLDAVRTWVREKRSPLDVPGGIASDQPCMTIRAPGSRHKSREVAGHHHVTLAQEEEDVRQRLAESYGRVAAAVPQTALRNARRQAVAEKNPWGLGRDGALRMVTRALAAGDTYFKTPIVGPTTGYIFPAYTDGAVRLVANGAVAIETDEYYKSVEALGPERDGDFFVLALTATMNNRGLTLARFFIQRATRVVARTCYELFFKSVLEVNKTWAPWHVAVARQLKQLPVAADGDPEANITAATAAVRAMRTGVLIGITLDFSCTLAGGVCDALVAVGFDGFSVDEHASNILFWCAAHANRRAVASSTTNVEESLHEGVYKLCGRRQPLMVAMSGAKFVDTNDVDEMESGRAAGAHTSVERGILAERRKEARRQKRAGAGSGRDAPAAVDRVDSDNGHLEPPPPSARRPRKRKAVAAPAAEAAAAATVAARRILELENEVLQQRNRALMAELSAERVGRLQGVGTASADPPPTAHFGFGAPADLCPPGLALPPNWVSQMSQPFQPGSQQFVAAPPAPWPGGPLPSIGSAALAAQSFPGDGSGHRAGI</sequence>
<comment type="caution">
    <text evidence="1">The sequence shown here is derived from an EMBL/GenBank/DDBJ whole genome shotgun (WGS) entry which is preliminary data.</text>
</comment>
<proteinExistence type="predicted"/>